<dbReference type="Proteomes" id="UP000507954">
    <property type="component" value="Unassembled WGS sequence"/>
</dbReference>
<keyword evidence="4" id="KW-0547">Nucleotide-binding</keyword>
<dbReference type="Pfam" id="PF08402">
    <property type="entry name" value="TOBE_2"/>
    <property type="match status" value="1"/>
</dbReference>
<gene>
    <name evidence="7" type="primary">malK</name>
    <name evidence="7" type="ORF">EMEDMD4_620078</name>
</gene>
<evidence type="ECO:0000256" key="3">
    <source>
        <dbReference type="ARBA" id="ARBA00022448"/>
    </source>
</evidence>
<keyword evidence="3" id="KW-0813">Transport</keyword>
<evidence type="ECO:0000256" key="1">
    <source>
        <dbReference type="ARBA" id="ARBA00004417"/>
    </source>
</evidence>
<dbReference type="AlphaFoldDB" id="A0A508X4R1"/>
<evidence type="ECO:0000313" key="7">
    <source>
        <dbReference type="EMBL" id="VTZ64606.1"/>
    </source>
</evidence>
<dbReference type="PROSITE" id="PS50893">
    <property type="entry name" value="ABC_TRANSPORTER_2"/>
    <property type="match status" value="1"/>
</dbReference>
<evidence type="ECO:0000256" key="5">
    <source>
        <dbReference type="ARBA" id="ARBA00022840"/>
    </source>
</evidence>
<dbReference type="InterPro" id="IPR015855">
    <property type="entry name" value="ABC_transpr_MalK-like"/>
</dbReference>
<comment type="subcellular location">
    <subcellularLocation>
        <location evidence="1">Cell inner membrane</location>
        <topology evidence="1">Peripheral membrane protein</topology>
    </subcellularLocation>
</comment>
<keyword evidence="5 7" id="KW-0067">ATP-binding</keyword>
<dbReference type="InterPro" id="IPR017871">
    <property type="entry name" value="ABC_transporter-like_CS"/>
</dbReference>
<feature type="domain" description="ABC transporter" evidence="6">
    <location>
        <begin position="19"/>
        <end position="249"/>
    </location>
</feature>
<dbReference type="PROSITE" id="PS00211">
    <property type="entry name" value="ABC_TRANSPORTER_1"/>
    <property type="match status" value="1"/>
</dbReference>
<dbReference type="GO" id="GO:0016887">
    <property type="term" value="F:ATP hydrolysis activity"/>
    <property type="evidence" value="ECO:0007669"/>
    <property type="project" value="InterPro"/>
</dbReference>
<dbReference type="InterPro" id="IPR047641">
    <property type="entry name" value="ABC_transpr_MalK/UgpC-like"/>
</dbReference>
<protein>
    <submittedName>
        <fullName evidence="7">Fused maltose transport subunit, ATP-binding component of ABC superfamily regulatory protein</fullName>
    </submittedName>
</protein>
<dbReference type="PANTHER" id="PTHR43875:SF3">
    <property type="entry name" value="MALTOSE_MALTODEXTRIN IMPORT ATP-BINDING PROTEIN MALK"/>
    <property type="match status" value="1"/>
</dbReference>
<reference evidence="7 8" key="1">
    <citation type="submission" date="2019-06" db="EMBL/GenBank/DDBJ databases">
        <authorList>
            <person name="Le Quere A."/>
            <person name="Colella S."/>
        </authorList>
    </citation>
    <scope>NUCLEOTIDE SEQUENCE [LARGE SCALE GENOMIC DNA]</scope>
    <source>
        <strain evidence="7">EmedicaeMD41</strain>
    </source>
</reference>
<dbReference type="InterPro" id="IPR013611">
    <property type="entry name" value="Transp-assoc_OB_typ2"/>
</dbReference>
<dbReference type="InterPro" id="IPR003593">
    <property type="entry name" value="AAA+_ATPase"/>
</dbReference>
<comment type="similarity">
    <text evidence="2">Belongs to the ABC transporter superfamily.</text>
</comment>
<accession>A0A508X4R1</accession>
<name>A0A508X4R1_9HYPH</name>
<evidence type="ECO:0000256" key="2">
    <source>
        <dbReference type="ARBA" id="ARBA00005417"/>
    </source>
</evidence>
<dbReference type="EMBL" id="CABFNB010000131">
    <property type="protein sequence ID" value="VTZ64606.1"/>
    <property type="molecule type" value="Genomic_DNA"/>
</dbReference>
<dbReference type="InterPro" id="IPR003439">
    <property type="entry name" value="ABC_transporter-like_ATP-bd"/>
</dbReference>
<dbReference type="FunFam" id="3.40.50.300:FF:000042">
    <property type="entry name" value="Maltose/maltodextrin ABC transporter, ATP-binding protein"/>
    <property type="match status" value="1"/>
</dbReference>
<evidence type="ECO:0000259" key="6">
    <source>
        <dbReference type="PROSITE" id="PS50893"/>
    </source>
</evidence>
<dbReference type="InterPro" id="IPR027417">
    <property type="entry name" value="P-loop_NTPase"/>
</dbReference>
<dbReference type="Gene3D" id="2.40.50.140">
    <property type="entry name" value="Nucleic acid-binding proteins"/>
    <property type="match status" value="1"/>
</dbReference>
<dbReference type="SUPFAM" id="SSF52540">
    <property type="entry name" value="P-loop containing nucleoside triphosphate hydrolases"/>
    <property type="match status" value="1"/>
</dbReference>
<dbReference type="GO" id="GO:0055052">
    <property type="term" value="C:ATP-binding cassette (ABC) transporter complex, substrate-binding subunit-containing"/>
    <property type="evidence" value="ECO:0007669"/>
    <property type="project" value="TreeGrafter"/>
</dbReference>
<dbReference type="GO" id="GO:0015423">
    <property type="term" value="F:ABC-type maltose transporter activity"/>
    <property type="evidence" value="ECO:0007669"/>
    <property type="project" value="TreeGrafter"/>
</dbReference>
<dbReference type="GO" id="GO:0005524">
    <property type="term" value="F:ATP binding"/>
    <property type="evidence" value="ECO:0007669"/>
    <property type="project" value="UniProtKB-KW"/>
</dbReference>
<evidence type="ECO:0000256" key="4">
    <source>
        <dbReference type="ARBA" id="ARBA00022741"/>
    </source>
</evidence>
<dbReference type="PANTHER" id="PTHR43875">
    <property type="entry name" value="MALTODEXTRIN IMPORT ATP-BINDING PROTEIN MSMX"/>
    <property type="match status" value="1"/>
</dbReference>
<dbReference type="Pfam" id="PF00005">
    <property type="entry name" value="ABC_tran"/>
    <property type="match status" value="1"/>
</dbReference>
<dbReference type="Gene3D" id="3.40.50.300">
    <property type="entry name" value="P-loop containing nucleotide triphosphate hydrolases"/>
    <property type="match status" value="1"/>
</dbReference>
<proteinExistence type="inferred from homology"/>
<dbReference type="InterPro" id="IPR012340">
    <property type="entry name" value="NA-bd_OB-fold"/>
</dbReference>
<dbReference type="Gene3D" id="2.40.50.100">
    <property type="match status" value="1"/>
</dbReference>
<evidence type="ECO:0000313" key="8">
    <source>
        <dbReference type="Proteomes" id="UP000507954"/>
    </source>
</evidence>
<dbReference type="GO" id="GO:1990060">
    <property type="term" value="C:maltose transport complex"/>
    <property type="evidence" value="ECO:0007669"/>
    <property type="project" value="TreeGrafter"/>
</dbReference>
<organism evidence="7 8">
    <name type="scientific">Sinorhizobium medicae</name>
    <dbReference type="NCBI Taxonomy" id="110321"/>
    <lineage>
        <taxon>Bacteria</taxon>
        <taxon>Pseudomonadati</taxon>
        <taxon>Pseudomonadota</taxon>
        <taxon>Alphaproteobacteria</taxon>
        <taxon>Hyphomicrobiales</taxon>
        <taxon>Rhizobiaceae</taxon>
        <taxon>Sinorhizobium/Ensifer group</taxon>
        <taxon>Sinorhizobium</taxon>
    </lineage>
</organism>
<dbReference type="CDD" id="cd03301">
    <property type="entry name" value="ABC_MalK_N"/>
    <property type="match status" value="1"/>
</dbReference>
<sequence>MLVETGDPGGRREESLAGIRIDSLRKAFGQLEILKGIDLDIADGEFVCFLGPSGCGKSTLLRSIAGLENLDGGEIRLGGRDITDLPSAKRDIAMVFQSYALYPHMNVRRNLSFGLALNGMKRDEIDRRVSNAAEILRITELLDRKPRQLSGGQRQRVAIGRAIIREPKLFLLDEPLSNLDAGLRVTMRVELAALHERLGVTMIYVTHDQVEAMTLADRVVVLDKGRVSQFGTPLELFYRPANLFVAGFIGSPRMNFLTATVADEGATGVTLAGGGLARAVTVDTASSVPIGRNHPVTLGIRPDKLELVSPEAAHLVGTVRLVERLGTESHVHIGLEGGGDLTAVVRGTHPVASRERVHLRLSSEHCHLFDAEGCAIERQLDRETQALIDHEKAKGAHAQVLEERHA</sequence>
<dbReference type="SMART" id="SM00382">
    <property type="entry name" value="AAA"/>
    <property type="match status" value="1"/>
</dbReference>
<dbReference type="NCBIfam" id="NF008653">
    <property type="entry name" value="PRK11650.1"/>
    <property type="match status" value="1"/>
</dbReference>
<dbReference type="InterPro" id="IPR008995">
    <property type="entry name" value="Mo/tungstate-bd_C_term_dom"/>
</dbReference>
<dbReference type="SUPFAM" id="SSF50331">
    <property type="entry name" value="MOP-like"/>
    <property type="match status" value="1"/>
</dbReference>